<feature type="domain" description="AB hydrolase-1" evidence="1">
    <location>
        <begin position="29"/>
        <end position="268"/>
    </location>
</feature>
<dbReference type="PANTHER" id="PTHR43798:SF24">
    <property type="entry name" value="CIS-3-ALKYL-4-ALKYLOXETAN-2-ONE DECARBOXYLASE"/>
    <property type="match status" value="1"/>
</dbReference>
<evidence type="ECO:0000313" key="3">
    <source>
        <dbReference type="Proteomes" id="UP001501624"/>
    </source>
</evidence>
<dbReference type="EMBL" id="BAABCM010000001">
    <property type="protein sequence ID" value="GAA3795928.1"/>
    <property type="molecule type" value="Genomic_DNA"/>
</dbReference>
<proteinExistence type="predicted"/>
<sequence length="293" mass="32274">MSLPAEPRSVRVDGARLAYVDLGDRAAEPVVLVHGYPANHRAWRRQIPALAEHHRVLALDWLGWGASERRTDLRFDYDTEVARLGRALDALGIADCNLFGHDYGGFLALGFTQRHPGRVRRLAILNSRAHRTFVPAWYAVFTLVGLLGRSRLAGAFAKVLPLAGINSAALRKPLRDGVFDRATLGDYLGWMRDPEGARWVLHFFSQYRVPARADLAAGLGGIQCPTAIVWGTGDDYLRTTIAEELAAGIPRAELTLIPGGGHFVMEKAPDEVLAALRNLLARERTTARISENE</sequence>
<keyword evidence="2" id="KW-0378">Hydrolase</keyword>
<dbReference type="PRINTS" id="PR00111">
    <property type="entry name" value="ABHYDROLASE"/>
</dbReference>
<dbReference type="PRINTS" id="PR00412">
    <property type="entry name" value="EPOXHYDRLASE"/>
</dbReference>
<protein>
    <submittedName>
        <fullName evidence="2">Alpha/beta fold hydrolase</fullName>
    </submittedName>
</protein>
<evidence type="ECO:0000313" key="2">
    <source>
        <dbReference type="EMBL" id="GAA3795928.1"/>
    </source>
</evidence>
<evidence type="ECO:0000259" key="1">
    <source>
        <dbReference type="Pfam" id="PF00561"/>
    </source>
</evidence>
<dbReference type="Proteomes" id="UP001501624">
    <property type="component" value="Unassembled WGS sequence"/>
</dbReference>
<organism evidence="2 3">
    <name type="scientific">Amycolatopsis tucumanensis</name>
    <dbReference type="NCBI Taxonomy" id="401106"/>
    <lineage>
        <taxon>Bacteria</taxon>
        <taxon>Bacillati</taxon>
        <taxon>Actinomycetota</taxon>
        <taxon>Actinomycetes</taxon>
        <taxon>Pseudonocardiales</taxon>
        <taxon>Pseudonocardiaceae</taxon>
        <taxon>Amycolatopsis</taxon>
    </lineage>
</organism>
<dbReference type="GO" id="GO:0016787">
    <property type="term" value="F:hydrolase activity"/>
    <property type="evidence" value="ECO:0007669"/>
    <property type="project" value="UniProtKB-KW"/>
</dbReference>
<reference evidence="3" key="1">
    <citation type="journal article" date="2019" name="Int. J. Syst. Evol. Microbiol.">
        <title>The Global Catalogue of Microorganisms (GCM) 10K type strain sequencing project: providing services to taxonomists for standard genome sequencing and annotation.</title>
        <authorList>
            <consortium name="The Broad Institute Genomics Platform"/>
            <consortium name="The Broad Institute Genome Sequencing Center for Infectious Disease"/>
            <person name="Wu L."/>
            <person name="Ma J."/>
        </authorList>
    </citation>
    <scope>NUCLEOTIDE SEQUENCE [LARGE SCALE GENOMIC DNA]</scope>
    <source>
        <strain evidence="3">JCM 17017</strain>
    </source>
</reference>
<keyword evidence="3" id="KW-1185">Reference proteome</keyword>
<comment type="caution">
    <text evidence="2">The sequence shown here is derived from an EMBL/GenBank/DDBJ whole genome shotgun (WGS) entry which is preliminary data.</text>
</comment>
<accession>A0ABP7HLR2</accession>
<dbReference type="Gene3D" id="3.40.50.1820">
    <property type="entry name" value="alpha/beta hydrolase"/>
    <property type="match status" value="1"/>
</dbReference>
<dbReference type="SUPFAM" id="SSF53474">
    <property type="entry name" value="alpha/beta-Hydrolases"/>
    <property type="match status" value="1"/>
</dbReference>
<dbReference type="RefSeq" id="WP_237334648.1">
    <property type="nucleotide sequence ID" value="NZ_BAABCM010000001.1"/>
</dbReference>
<dbReference type="InterPro" id="IPR000639">
    <property type="entry name" value="Epox_hydrolase-like"/>
</dbReference>
<gene>
    <name evidence="2" type="ORF">GCM10022380_11290</name>
</gene>
<dbReference type="Pfam" id="PF00561">
    <property type="entry name" value="Abhydrolase_1"/>
    <property type="match status" value="1"/>
</dbReference>
<dbReference type="InterPro" id="IPR000073">
    <property type="entry name" value="AB_hydrolase_1"/>
</dbReference>
<name>A0ABP7HLR2_9PSEU</name>
<dbReference type="PANTHER" id="PTHR43798">
    <property type="entry name" value="MONOACYLGLYCEROL LIPASE"/>
    <property type="match status" value="1"/>
</dbReference>
<dbReference type="InterPro" id="IPR050266">
    <property type="entry name" value="AB_hydrolase_sf"/>
</dbReference>
<dbReference type="InterPro" id="IPR029058">
    <property type="entry name" value="AB_hydrolase_fold"/>
</dbReference>